<evidence type="ECO:0000313" key="1">
    <source>
        <dbReference type="EMBL" id="KAI0047791.1"/>
    </source>
</evidence>
<protein>
    <submittedName>
        <fullName evidence="1">Uncharacterized protein</fullName>
    </submittedName>
</protein>
<organism evidence="1 2">
    <name type="scientific">Auriscalpium vulgare</name>
    <dbReference type="NCBI Taxonomy" id="40419"/>
    <lineage>
        <taxon>Eukaryota</taxon>
        <taxon>Fungi</taxon>
        <taxon>Dikarya</taxon>
        <taxon>Basidiomycota</taxon>
        <taxon>Agaricomycotina</taxon>
        <taxon>Agaricomycetes</taxon>
        <taxon>Russulales</taxon>
        <taxon>Auriscalpiaceae</taxon>
        <taxon>Auriscalpium</taxon>
    </lineage>
</organism>
<reference evidence="1" key="1">
    <citation type="submission" date="2021-02" db="EMBL/GenBank/DDBJ databases">
        <authorList>
            <consortium name="DOE Joint Genome Institute"/>
            <person name="Ahrendt S."/>
            <person name="Looney B.P."/>
            <person name="Miyauchi S."/>
            <person name="Morin E."/>
            <person name="Drula E."/>
            <person name="Courty P.E."/>
            <person name="Chicoki N."/>
            <person name="Fauchery L."/>
            <person name="Kohler A."/>
            <person name="Kuo A."/>
            <person name="Labutti K."/>
            <person name="Pangilinan J."/>
            <person name="Lipzen A."/>
            <person name="Riley R."/>
            <person name="Andreopoulos W."/>
            <person name="He G."/>
            <person name="Johnson J."/>
            <person name="Barry K.W."/>
            <person name="Grigoriev I.V."/>
            <person name="Nagy L."/>
            <person name="Hibbett D."/>
            <person name="Henrissat B."/>
            <person name="Matheny P.B."/>
            <person name="Labbe J."/>
            <person name="Martin F."/>
        </authorList>
    </citation>
    <scope>NUCLEOTIDE SEQUENCE</scope>
    <source>
        <strain evidence="1">FP105234-sp</strain>
    </source>
</reference>
<name>A0ACB8RW08_9AGAM</name>
<dbReference type="EMBL" id="MU275898">
    <property type="protein sequence ID" value="KAI0047791.1"/>
    <property type="molecule type" value="Genomic_DNA"/>
</dbReference>
<dbReference type="Proteomes" id="UP000814033">
    <property type="component" value="Unassembled WGS sequence"/>
</dbReference>
<accession>A0ACB8RW08</accession>
<evidence type="ECO:0000313" key="2">
    <source>
        <dbReference type="Proteomes" id="UP000814033"/>
    </source>
</evidence>
<comment type="caution">
    <text evidence="1">The sequence shown here is derived from an EMBL/GenBank/DDBJ whole genome shotgun (WGS) entry which is preliminary data.</text>
</comment>
<proteinExistence type="predicted"/>
<keyword evidence="2" id="KW-1185">Reference proteome</keyword>
<gene>
    <name evidence="1" type="ORF">FA95DRAFT_1193190</name>
</gene>
<sequence length="143" mass="15481">MILRLRELEVRIKLMVESTPRSARAARRPPGLGTFRRIRRLDCTPMIGRPPAYYPALFLQMSASTSTITVTDTTAGEWKKKNSHGGRGYLGDSRAGAGLARLALNPASCTARHTAAKVLTRILKGSSLAVLPSTDTLCRLSGC</sequence>
<reference evidence="1" key="2">
    <citation type="journal article" date="2022" name="New Phytol.">
        <title>Evolutionary transition to the ectomycorrhizal habit in the genomes of a hyperdiverse lineage of mushroom-forming fungi.</title>
        <authorList>
            <person name="Looney B."/>
            <person name="Miyauchi S."/>
            <person name="Morin E."/>
            <person name="Drula E."/>
            <person name="Courty P.E."/>
            <person name="Kohler A."/>
            <person name="Kuo A."/>
            <person name="LaButti K."/>
            <person name="Pangilinan J."/>
            <person name="Lipzen A."/>
            <person name="Riley R."/>
            <person name="Andreopoulos W."/>
            <person name="He G."/>
            <person name="Johnson J."/>
            <person name="Nolan M."/>
            <person name="Tritt A."/>
            <person name="Barry K.W."/>
            <person name="Grigoriev I.V."/>
            <person name="Nagy L.G."/>
            <person name="Hibbett D."/>
            <person name="Henrissat B."/>
            <person name="Matheny P.B."/>
            <person name="Labbe J."/>
            <person name="Martin F.M."/>
        </authorList>
    </citation>
    <scope>NUCLEOTIDE SEQUENCE</scope>
    <source>
        <strain evidence="1">FP105234-sp</strain>
    </source>
</reference>